<sequence length="68" mass="7429">MEDYAKSDSSDDSEIAVSNEGIEDENSSTSESETTMPITIKEEVTSKRSNQSNNQTTINGIPAPKLYI</sequence>
<accession>W4QF09</accession>
<dbReference type="AlphaFoldDB" id="W4QF09"/>
<evidence type="ECO:0000313" key="3">
    <source>
        <dbReference type="Proteomes" id="UP000018895"/>
    </source>
</evidence>
<evidence type="ECO:0000313" key="2">
    <source>
        <dbReference type="EMBL" id="GAE30695.1"/>
    </source>
</evidence>
<comment type="caution">
    <text evidence="2">The sequence shown here is derived from an EMBL/GenBank/DDBJ whole genome shotgun (WGS) entry which is preliminary data.</text>
</comment>
<gene>
    <name evidence="2" type="ORF">JCM9152_2111</name>
</gene>
<keyword evidence="3" id="KW-1185">Reference proteome</keyword>
<reference evidence="2" key="1">
    <citation type="journal article" date="2014" name="Genome Announc.">
        <title>Draft Genome Sequences of Three Alkaliphilic Bacillus Strains, Bacillus wakoensis JCM 9140T, Bacillus akibai JCM 9157T, and Bacillus hemicellulosilyticus JCM 9152T.</title>
        <authorList>
            <person name="Yuki M."/>
            <person name="Oshima K."/>
            <person name="Suda W."/>
            <person name="Oshida Y."/>
            <person name="Kitamura K."/>
            <person name="Iida T."/>
            <person name="Hattori M."/>
            <person name="Ohkuma M."/>
        </authorList>
    </citation>
    <scope>NUCLEOTIDE SEQUENCE [LARGE SCALE GENOMIC DNA]</scope>
    <source>
        <strain evidence="2">JCM 9152</strain>
    </source>
</reference>
<protein>
    <submittedName>
        <fullName evidence="2">Uncharacterized protein</fullName>
    </submittedName>
</protein>
<dbReference type="EMBL" id="BAUU01000013">
    <property type="protein sequence ID" value="GAE30695.1"/>
    <property type="molecule type" value="Genomic_DNA"/>
</dbReference>
<feature type="compositionally biased region" description="Polar residues" evidence="1">
    <location>
        <begin position="47"/>
        <end position="59"/>
    </location>
</feature>
<dbReference type="STRING" id="1236971.JCM9152_2111"/>
<name>W4QF09_9BACI</name>
<proteinExistence type="predicted"/>
<feature type="region of interest" description="Disordered" evidence="1">
    <location>
        <begin position="1"/>
        <end position="68"/>
    </location>
</feature>
<organism evidence="2 3">
    <name type="scientific">Halalkalibacter hemicellulosilyticusJCM 9152</name>
    <dbReference type="NCBI Taxonomy" id="1236971"/>
    <lineage>
        <taxon>Bacteria</taxon>
        <taxon>Bacillati</taxon>
        <taxon>Bacillota</taxon>
        <taxon>Bacilli</taxon>
        <taxon>Bacillales</taxon>
        <taxon>Bacillaceae</taxon>
        <taxon>Halalkalibacter</taxon>
    </lineage>
</organism>
<dbReference type="Proteomes" id="UP000018895">
    <property type="component" value="Unassembled WGS sequence"/>
</dbReference>
<evidence type="ECO:0000256" key="1">
    <source>
        <dbReference type="SAM" id="MobiDB-lite"/>
    </source>
</evidence>
<feature type="compositionally biased region" description="Low complexity" evidence="1">
    <location>
        <begin position="27"/>
        <end position="39"/>
    </location>
</feature>